<accession>J9G3A2</accession>
<proteinExistence type="predicted"/>
<comment type="caution">
    <text evidence="1">The sequence shown here is derived from an EMBL/GenBank/DDBJ whole genome shotgun (WGS) entry which is preliminary data.</text>
</comment>
<evidence type="ECO:0000313" key="1">
    <source>
        <dbReference type="EMBL" id="EJW96292.1"/>
    </source>
</evidence>
<name>J9G3A2_9ZZZZ</name>
<reference evidence="1" key="1">
    <citation type="journal article" date="2012" name="PLoS ONE">
        <title>Gene sets for utilization of primary and secondary nutrition supplies in the distal gut of endangered iberian lynx.</title>
        <authorList>
            <person name="Alcaide M."/>
            <person name="Messina E."/>
            <person name="Richter M."/>
            <person name="Bargiela R."/>
            <person name="Peplies J."/>
            <person name="Huws S.A."/>
            <person name="Newbold C.J."/>
            <person name="Golyshin P.N."/>
            <person name="Simon M.A."/>
            <person name="Lopez G."/>
            <person name="Yakimov M.M."/>
            <person name="Ferrer M."/>
        </authorList>
    </citation>
    <scope>NUCLEOTIDE SEQUENCE</scope>
</reference>
<sequence length="50" mass="5928">MIIFQKTVRNRLRGLLRPFCLRKNICPCSVNLTYRFTGRIRNCGTEKNIL</sequence>
<dbReference type="AlphaFoldDB" id="J9G3A2"/>
<protein>
    <submittedName>
        <fullName evidence="1">Uncharacterized protein</fullName>
    </submittedName>
</protein>
<gene>
    <name evidence="1" type="ORF">EVA_15599</name>
</gene>
<dbReference type="EMBL" id="AMCI01005361">
    <property type="protein sequence ID" value="EJW96292.1"/>
    <property type="molecule type" value="Genomic_DNA"/>
</dbReference>
<organism evidence="1">
    <name type="scientific">gut metagenome</name>
    <dbReference type="NCBI Taxonomy" id="749906"/>
    <lineage>
        <taxon>unclassified sequences</taxon>
        <taxon>metagenomes</taxon>
        <taxon>organismal metagenomes</taxon>
    </lineage>
</organism>